<gene>
    <name evidence="10" type="primary">LOC108049968</name>
    <name evidence="8" type="synonym">108049968</name>
</gene>
<dbReference type="PANTHER" id="PTHR12300:SF161">
    <property type="entry name" value="RECEPTOR EXPRESSION-ENHANCING PROTEIN"/>
    <property type="match status" value="1"/>
</dbReference>
<reference evidence="9" key="1">
    <citation type="journal article" date="2021" name="Elife">
        <title>Highly contiguous assemblies of 101 drosophilid genomes.</title>
        <authorList>
            <person name="Kim B.Y."/>
            <person name="Wang J.R."/>
            <person name="Miller D.E."/>
            <person name="Barmina O."/>
            <person name="Delaney E."/>
            <person name="Thompson A."/>
            <person name="Comeault A.A."/>
            <person name="Peede D."/>
            <person name="D'Agostino E.R."/>
            <person name="Pelaez J."/>
            <person name="Aguilar J.M."/>
            <person name="Haji D."/>
            <person name="Matsunaga T."/>
            <person name="Armstrong E.E."/>
            <person name="Zych M."/>
            <person name="Ogawa Y."/>
            <person name="Stamenkovic-Radak M."/>
            <person name="Jelic M."/>
            <person name="Veselinovic M.S."/>
            <person name="Tanaskovic M."/>
            <person name="Eric P."/>
            <person name="Gao J.J."/>
            <person name="Katoh T.K."/>
            <person name="Toda M.J."/>
            <person name="Watabe H."/>
            <person name="Watada M."/>
            <person name="Davis J.S."/>
            <person name="Moyle L.C."/>
            <person name="Manoli G."/>
            <person name="Bertolini E."/>
            <person name="Kostal V."/>
            <person name="Hawley R.S."/>
            <person name="Takahashi A."/>
            <person name="Jones C.D."/>
            <person name="Price D.K."/>
            <person name="Whiteman N."/>
            <person name="Kopp A."/>
            <person name="Matute D.R."/>
            <person name="Petrov D.A."/>
        </authorList>
    </citation>
    <scope>NUCLEOTIDE SEQUENCE [LARGE SCALE GENOMIC DNA]</scope>
</reference>
<evidence type="ECO:0000313" key="10">
    <source>
        <dbReference type="RefSeq" id="XP_016986886.1"/>
    </source>
</evidence>
<dbReference type="GO" id="GO:0016020">
    <property type="term" value="C:membrane"/>
    <property type="evidence" value="ECO:0007669"/>
    <property type="project" value="UniProtKB-SubCell"/>
</dbReference>
<dbReference type="RefSeq" id="XP_016986886.1">
    <property type="nucleotide sequence ID" value="XM_017131397.1"/>
</dbReference>
<name>A0A6P4FNS4_DRORH</name>
<dbReference type="Proteomes" id="UP001652680">
    <property type="component" value="Unassembled WGS sequence"/>
</dbReference>
<comment type="similarity">
    <text evidence="2 6">Belongs to the DP1 family.</text>
</comment>
<organism evidence="10">
    <name type="scientific">Drosophila rhopaloa</name>
    <name type="common">Fruit fly</name>
    <dbReference type="NCBI Taxonomy" id="1041015"/>
    <lineage>
        <taxon>Eukaryota</taxon>
        <taxon>Metazoa</taxon>
        <taxon>Ecdysozoa</taxon>
        <taxon>Arthropoda</taxon>
        <taxon>Hexapoda</taxon>
        <taxon>Insecta</taxon>
        <taxon>Pterygota</taxon>
        <taxon>Neoptera</taxon>
        <taxon>Endopterygota</taxon>
        <taxon>Diptera</taxon>
        <taxon>Brachycera</taxon>
        <taxon>Muscomorpha</taxon>
        <taxon>Ephydroidea</taxon>
        <taxon>Drosophilidae</taxon>
        <taxon>Drosophila</taxon>
        <taxon>Sophophora</taxon>
    </lineage>
</organism>
<evidence type="ECO:0000256" key="4">
    <source>
        <dbReference type="ARBA" id="ARBA00022989"/>
    </source>
</evidence>
<evidence type="ECO:0000313" key="8">
    <source>
        <dbReference type="EnsemblMetazoa" id="XP_016986886.1"/>
    </source>
</evidence>
<evidence type="ECO:0000256" key="5">
    <source>
        <dbReference type="ARBA" id="ARBA00023136"/>
    </source>
</evidence>
<keyword evidence="5 6" id="KW-0472">Membrane</keyword>
<protein>
    <recommendedName>
        <fullName evidence="6">Receptor expression-enhancing protein</fullName>
    </recommendedName>
</protein>
<evidence type="ECO:0000256" key="1">
    <source>
        <dbReference type="ARBA" id="ARBA00004141"/>
    </source>
</evidence>
<comment type="subcellular location">
    <subcellularLocation>
        <location evidence="1 6">Membrane</location>
        <topology evidence="1 6">Multi-pass membrane protein</topology>
    </subcellularLocation>
</comment>
<dbReference type="AlphaFoldDB" id="A0A6P4FNS4"/>
<sequence length="261" mass="29582">MIYANVVRLISLLVGCLYPAFASYKILNGQRRSDEVELRRWLSYWIVYGVYVVFDYITASLVTFIPFLNEIKLLFLFWLLPTVGGGNEVIYEEFLRSFFSNNEFSIDQVVTHATLTGGELVGQLLGSVLGQLMAIADSWFLSRGQRPPLHITPSIEDLVNDVIAKRQLKEKRKQQENLSDTINEVLGEKSDRNSTLASLDLLDESESDLLILKNHIASPKDKPQTPPKPMRPSSLCNQEMDLKAGFNQNRYNPLPAEVELS</sequence>
<dbReference type="CTD" id="32103"/>
<dbReference type="OrthoDB" id="10009287at2759"/>
<evidence type="ECO:0000313" key="9">
    <source>
        <dbReference type="Proteomes" id="UP001652680"/>
    </source>
</evidence>
<accession>A0A6P4FNS4</accession>
<dbReference type="EnsemblMetazoa" id="XM_017131397.1">
    <property type="protein sequence ID" value="XP_016986886.1"/>
    <property type="gene ID" value="LOC108049968"/>
</dbReference>
<keyword evidence="9" id="KW-1185">Reference proteome</keyword>
<evidence type="ECO:0000256" key="7">
    <source>
        <dbReference type="SAM" id="MobiDB-lite"/>
    </source>
</evidence>
<keyword evidence="4 6" id="KW-1133">Transmembrane helix</keyword>
<dbReference type="Pfam" id="PF03134">
    <property type="entry name" value="TB2_DP1_HVA22"/>
    <property type="match status" value="1"/>
</dbReference>
<evidence type="ECO:0000256" key="6">
    <source>
        <dbReference type="RuleBase" id="RU362006"/>
    </source>
</evidence>
<reference evidence="8" key="3">
    <citation type="submission" date="2025-05" db="UniProtKB">
        <authorList>
            <consortium name="EnsemblMetazoa"/>
        </authorList>
    </citation>
    <scope>IDENTIFICATION</scope>
</reference>
<feature type="transmembrane region" description="Helical" evidence="6">
    <location>
        <begin position="45"/>
        <end position="67"/>
    </location>
</feature>
<feature type="region of interest" description="Disordered" evidence="7">
    <location>
        <begin position="215"/>
        <end position="261"/>
    </location>
</feature>
<keyword evidence="3 6" id="KW-0812">Transmembrane</keyword>
<dbReference type="PANTHER" id="PTHR12300">
    <property type="entry name" value="HVA22-LIKE PROTEINS"/>
    <property type="match status" value="1"/>
</dbReference>
<feature type="transmembrane region" description="Helical" evidence="6">
    <location>
        <begin position="6"/>
        <end position="24"/>
    </location>
</feature>
<dbReference type="InterPro" id="IPR004345">
    <property type="entry name" value="TB2_DP1_HVA22"/>
</dbReference>
<evidence type="ECO:0000256" key="3">
    <source>
        <dbReference type="ARBA" id="ARBA00022692"/>
    </source>
</evidence>
<dbReference type="GeneID" id="108049968"/>
<evidence type="ECO:0000256" key="2">
    <source>
        <dbReference type="ARBA" id="ARBA00008573"/>
    </source>
</evidence>
<reference evidence="10" key="2">
    <citation type="submission" date="2025-04" db="UniProtKB">
        <authorList>
            <consortium name="RefSeq"/>
        </authorList>
    </citation>
    <scope>IDENTIFICATION</scope>
</reference>
<proteinExistence type="inferred from homology"/>